<evidence type="ECO:0000313" key="2">
    <source>
        <dbReference type="EMBL" id="KIT15403.1"/>
    </source>
</evidence>
<gene>
    <name evidence="2" type="primary">yebS</name>
    <name evidence="2" type="ORF">jaqu_28370</name>
</gene>
<dbReference type="Pfam" id="PF04403">
    <property type="entry name" value="PqiA"/>
    <property type="match status" value="1"/>
</dbReference>
<dbReference type="AlphaFoldDB" id="A0A0D1D5Z6"/>
<sequence length="205" mass="22323">MTPSADLLCCPICDALHRLDDLPDGRRARCIRCNTVLGTGKPEAITRIVVLAATSLILMTIVVFYPFLQLRQGVFTSKASVFDTVMTFSSGAMAPLSIAVGLFIIILPVTRLALLVWSLFPLSIGRPPWPGASRALRWSEVLRPWAMAEIFMVGVAIALVKLADLATLTMGPAFWSFAAIVFITALGDTQMSKHTIWTALDDSTR</sequence>
<comment type="caution">
    <text evidence="2">The sequence shown here is derived from an EMBL/GenBank/DDBJ whole genome shotgun (WGS) entry which is preliminary data.</text>
</comment>
<keyword evidence="1" id="KW-0472">Membrane</keyword>
<dbReference type="OrthoDB" id="5291921at2"/>
<dbReference type="STRING" id="935700.jaqu_28370"/>
<evidence type="ECO:0000313" key="3">
    <source>
        <dbReference type="Proteomes" id="UP000032232"/>
    </source>
</evidence>
<reference evidence="2 3" key="1">
    <citation type="submission" date="2015-02" db="EMBL/GenBank/DDBJ databases">
        <title>Genome Sequence of Jannaschia aquimarina DSM28248, a member of the Roseobacter clade.</title>
        <authorList>
            <person name="Voget S."/>
            <person name="Daniel R."/>
        </authorList>
    </citation>
    <scope>NUCLEOTIDE SEQUENCE [LARGE SCALE GENOMIC DNA]</scope>
    <source>
        <strain evidence="2 3">GSW-M26</strain>
    </source>
</reference>
<accession>A0A0D1D5Z6</accession>
<name>A0A0D1D5Z6_9RHOB</name>
<keyword evidence="3" id="KW-1185">Reference proteome</keyword>
<feature type="transmembrane region" description="Helical" evidence="1">
    <location>
        <begin position="96"/>
        <end position="120"/>
    </location>
</feature>
<proteinExistence type="predicted"/>
<dbReference type="PATRIC" id="fig|935700.4.peg.2937"/>
<dbReference type="RefSeq" id="WP_043919630.1">
    <property type="nucleotide sequence ID" value="NZ_FZPF01000008.1"/>
</dbReference>
<dbReference type="EMBL" id="JYFE01000050">
    <property type="protein sequence ID" value="KIT15403.1"/>
    <property type="molecule type" value="Genomic_DNA"/>
</dbReference>
<evidence type="ECO:0000256" key="1">
    <source>
        <dbReference type="SAM" id="Phobius"/>
    </source>
</evidence>
<feature type="transmembrane region" description="Helical" evidence="1">
    <location>
        <begin position="166"/>
        <end position="186"/>
    </location>
</feature>
<dbReference type="Proteomes" id="UP000032232">
    <property type="component" value="Unassembled WGS sequence"/>
</dbReference>
<dbReference type="InterPro" id="IPR007498">
    <property type="entry name" value="PqiA-like"/>
</dbReference>
<keyword evidence="1" id="KW-0812">Transmembrane</keyword>
<organism evidence="2 3">
    <name type="scientific">Jannaschia aquimarina</name>
    <dbReference type="NCBI Taxonomy" id="935700"/>
    <lineage>
        <taxon>Bacteria</taxon>
        <taxon>Pseudomonadati</taxon>
        <taxon>Pseudomonadota</taxon>
        <taxon>Alphaproteobacteria</taxon>
        <taxon>Rhodobacterales</taxon>
        <taxon>Roseobacteraceae</taxon>
        <taxon>Jannaschia</taxon>
    </lineage>
</organism>
<protein>
    <submittedName>
        <fullName evidence="2">YebS protein</fullName>
    </submittedName>
</protein>
<feature type="transmembrane region" description="Helical" evidence="1">
    <location>
        <begin position="48"/>
        <end position="68"/>
    </location>
</feature>
<keyword evidence="1" id="KW-1133">Transmembrane helix</keyword>
<feature type="transmembrane region" description="Helical" evidence="1">
    <location>
        <begin position="141"/>
        <end position="160"/>
    </location>
</feature>